<dbReference type="HOGENOM" id="CLU_3236077_0_0_5"/>
<keyword evidence="1" id="KW-1133">Transmembrane helix</keyword>
<gene>
    <name evidence="2" type="ORF">MicloDRAFT_00013480</name>
</gene>
<evidence type="ECO:0000256" key="1">
    <source>
        <dbReference type="SAM" id="Phobius"/>
    </source>
</evidence>
<keyword evidence="1" id="KW-0472">Membrane</keyword>
<dbReference type="Proteomes" id="UP000003947">
    <property type="component" value="Unassembled WGS sequence"/>
</dbReference>
<reference evidence="2 3" key="1">
    <citation type="submission" date="2012-02" db="EMBL/GenBank/DDBJ databases">
        <title>Improved High-Quality Draft sequence of Microvirga sp. WSM3557.</title>
        <authorList>
            <consortium name="US DOE Joint Genome Institute"/>
            <person name="Lucas S."/>
            <person name="Han J."/>
            <person name="Lapidus A."/>
            <person name="Cheng J.-F."/>
            <person name="Goodwin L."/>
            <person name="Pitluck S."/>
            <person name="Peters L."/>
            <person name="Zhang X."/>
            <person name="Detter J.C."/>
            <person name="Han C."/>
            <person name="Tapia R."/>
            <person name="Land M."/>
            <person name="Hauser L."/>
            <person name="Kyrpides N."/>
            <person name="Ivanova N."/>
            <person name="Pagani I."/>
            <person name="Brau L."/>
            <person name="Yates R."/>
            <person name="O'Hara G."/>
            <person name="Rui T."/>
            <person name="Howieson J."/>
            <person name="Reeve W."/>
            <person name="Woyke T."/>
        </authorList>
    </citation>
    <scope>NUCLEOTIDE SEQUENCE [LARGE SCALE GENOMIC DNA]</scope>
    <source>
        <strain evidence="2 3">WSM3557</strain>
    </source>
</reference>
<accession>I4Z1D5</accession>
<name>I4Z1D5_9HYPH</name>
<dbReference type="EMBL" id="JH660640">
    <property type="protein sequence ID" value="EIM30027.1"/>
    <property type="molecule type" value="Genomic_DNA"/>
</dbReference>
<evidence type="ECO:0000313" key="3">
    <source>
        <dbReference type="Proteomes" id="UP000003947"/>
    </source>
</evidence>
<sequence>MFHLTFALPSLYVLARFLWPLPWAPGGKVILAIVLLMASQYHL</sequence>
<keyword evidence="3" id="KW-1185">Reference proteome</keyword>
<dbReference type="AlphaFoldDB" id="I4Z1D5"/>
<dbReference type="STRING" id="864069.MicloDRAFT_00013480"/>
<proteinExistence type="predicted"/>
<keyword evidence="1" id="KW-0812">Transmembrane</keyword>
<protein>
    <submittedName>
        <fullName evidence="2">Uncharacterized protein</fullName>
    </submittedName>
</protein>
<feature type="transmembrane region" description="Helical" evidence="1">
    <location>
        <begin position="20"/>
        <end position="38"/>
    </location>
</feature>
<dbReference type="PATRIC" id="fig|864069.3.peg.1491"/>
<organism evidence="2 3">
    <name type="scientific">Microvirga lotononidis</name>
    <dbReference type="NCBI Taxonomy" id="864069"/>
    <lineage>
        <taxon>Bacteria</taxon>
        <taxon>Pseudomonadati</taxon>
        <taxon>Pseudomonadota</taxon>
        <taxon>Alphaproteobacteria</taxon>
        <taxon>Hyphomicrobiales</taxon>
        <taxon>Methylobacteriaceae</taxon>
        <taxon>Microvirga</taxon>
    </lineage>
</organism>
<evidence type="ECO:0000313" key="2">
    <source>
        <dbReference type="EMBL" id="EIM30027.1"/>
    </source>
</evidence>